<proteinExistence type="predicted"/>
<dbReference type="Pfam" id="PF01370">
    <property type="entry name" value="Epimerase"/>
    <property type="match status" value="1"/>
</dbReference>
<evidence type="ECO:0000259" key="2">
    <source>
        <dbReference type="Pfam" id="PF01370"/>
    </source>
</evidence>
<evidence type="ECO:0000313" key="4">
    <source>
        <dbReference type="Proteomes" id="UP001560573"/>
    </source>
</evidence>
<dbReference type="InterPro" id="IPR036291">
    <property type="entry name" value="NAD(P)-bd_dom_sf"/>
</dbReference>
<dbReference type="PRINTS" id="PR01713">
    <property type="entry name" value="NUCEPIMERASE"/>
</dbReference>
<evidence type="ECO:0000313" key="3">
    <source>
        <dbReference type="EMBL" id="MEX6688436.1"/>
    </source>
</evidence>
<reference evidence="3 4" key="1">
    <citation type="submission" date="2023-07" db="EMBL/GenBank/DDBJ databases">
        <authorList>
            <person name="Lian W.-H."/>
        </authorList>
    </citation>
    <scope>NUCLEOTIDE SEQUENCE [LARGE SCALE GENOMIC DNA]</scope>
    <source>
        <strain evidence="3 4">SYSU DXS3180</strain>
    </source>
</reference>
<dbReference type="Proteomes" id="UP001560573">
    <property type="component" value="Unassembled WGS sequence"/>
</dbReference>
<evidence type="ECO:0000256" key="1">
    <source>
        <dbReference type="ARBA" id="ARBA00023027"/>
    </source>
</evidence>
<comment type="caution">
    <text evidence="3">The sequence shown here is derived from an EMBL/GenBank/DDBJ whole genome shotgun (WGS) entry which is preliminary data.</text>
</comment>
<dbReference type="Gene3D" id="3.40.50.720">
    <property type="entry name" value="NAD(P)-binding Rossmann-like Domain"/>
    <property type="match status" value="1"/>
</dbReference>
<name>A0ABV3ZEX8_9BACT</name>
<protein>
    <submittedName>
        <fullName evidence="3">NAD-dependent epimerase</fullName>
    </submittedName>
</protein>
<keyword evidence="1" id="KW-0520">NAD</keyword>
<organism evidence="3 4">
    <name type="scientific">Danxiaibacter flavus</name>
    <dbReference type="NCBI Taxonomy" id="3049108"/>
    <lineage>
        <taxon>Bacteria</taxon>
        <taxon>Pseudomonadati</taxon>
        <taxon>Bacteroidota</taxon>
        <taxon>Chitinophagia</taxon>
        <taxon>Chitinophagales</taxon>
        <taxon>Chitinophagaceae</taxon>
        <taxon>Danxiaibacter</taxon>
    </lineage>
</organism>
<keyword evidence="4" id="KW-1185">Reference proteome</keyword>
<dbReference type="SUPFAM" id="SSF51735">
    <property type="entry name" value="NAD(P)-binding Rossmann-fold domains"/>
    <property type="match status" value="1"/>
</dbReference>
<dbReference type="InterPro" id="IPR001509">
    <property type="entry name" value="Epimerase_deHydtase"/>
</dbReference>
<dbReference type="CDD" id="cd05253">
    <property type="entry name" value="UDP_GE_SDE_e"/>
    <property type="match status" value="1"/>
</dbReference>
<dbReference type="EMBL" id="JAULBC010000004">
    <property type="protein sequence ID" value="MEX6688436.1"/>
    <property type="molecule type" value="Genomic_DNA"/>
</dbReference>
<accession>A0ABV3ZEX8</accession>
<dbReference type="PANTHER" id="PTHR43574">
    <property type="entry name" value="EPIMERASE-RELATED"/>
    <property type="match status" value="1"/>
</dbReference>
<sequence length="356" mass="40167">MKILLTGAAGFIGFHVANRLLKDGHTVVGIDSLNHYYDLHLKVDRLQELGIDRNNIAYKTRIDSDIYPGFIFGQLNLEDKDGLNKAFEKAQFDLVIHLAAQAGVRYSLTHPDAYISSNIVGFVNVLECCRNYGVRHLVFASSSSVYGLNDEAPFTTDQNTDHPISLYAATKKSNELMAHSYSHLFQIPVTGLRFFTVYGPWGRPDMAPFLFTKAIIDGKPLKVFNYGEMKRDFTYVDDIVEGVARIMNFPPNPDPEWKSSNSDISSSTAPYKIYNIGKNAPISLMDFIAALENEIGKKAIVEFLPMQAGDLTATYADVADLIQRIDYKPTTSIEDGVRKFVKWYRTYYKITKPSYY</sequence>
<gene>
    <name evidence="3" type="ORF">QTN47_13060</name>
</gene>
<feature type="domain" description="NAD-dependent epimerase/dehydratase" evidence="2">
    <location>
        <begin position="3"/>
        <end position="252"/>
    </location>
</feature>
<dbReference type="RefSeq" id="WP_369329846.1">
    <property type="nucleotide sequence ID" value="NZ_JAULBC010000004.1"/>
</dbReference>